<evidence type="ECO:0000313" key="2">
    <source>
        <dbReference type="EMBL" id="CAA9361211.1"/>
    </source>
</evidence>
<feature type="compositionally biased region" description="Basic and acidic residues" evidence="1">
    <location>
        <begin position="302"/>
        <end position="318"/>
    </location>
</feature>
<feature type="compositionally biased region" description="Basic residues" evidence="1">
    <location>
        <begin position="327"/>
        <end position="351"/>
    </location>
</feature>
<feature type="compositionally biased region" description="Basic and acidic residues" evidence="1">
    <location>
        <begin position="68"/>
        <end position="101"/>
    </location>
</feature>
<organism evidence="2">
    <name type="scientific">uncultured Gemmatimonadaceae bacterium</name>
    <dbReference type="NCBI Taxonomy" id="246130"/>
    <lineage>
        <taxon>Bacteria</taxon>
        <taxon>Pseudomonadati</taxon>
        <taxon>Gemmatimonadota</taxon>
        <taxon>Gemmatimonadia</taxon>
        <taxon>Gemmatimonadales</taxon>
        <taxon>Gemmatimonadaceae</taxon>
        <taxon>environmental samples</taxon>
    </lineage>
</organism>
<proteinExistence type="predicted"/>
<accession>A0A6J4MJI9</accession>
<gene>
    <name evidence="2" type="ORF">AVDCRST_MAG11-4133</name>
</gene>
<evidence type="ECO:0000256" key="1">
    <source>
        <dbReference type="SAM" id="MobiDB-lite"/>
    </source>
</evidence>
<protein>
    <submittedName>
        <fullName evidence="2">GTP-binding protein EngA</fullName>
    </submittedName>
</protein>
<feature type="compositionally biased region" description="Basic residues" evidence="1">
    <location>
        <begin position="256"/>
        <end position="265"/>
    </location>
</feature>
<feature type="non-terminal residue" evidence="2">
    <location>
        <position position="440"/>
    </location>
</feature>
<reference evidence="2" key="1">
    <citation type="submission" date="2020-02" db="EMBL/GenBank/DDBJ databases">
        <authorList>
            <person name="Meier V. D."/>
        </authorList>
    </citation>
    <scope>NUCLEOTIDE SEQUENCE</scope>
    <source>
        <strain evidence="2">AVDCRST_MAG11</strain>
    </source>
</reference>
<feature type="compositionally biased region" description="Basic residues" evidence="1">
    <location>
        <begin position="58"/>
        <end position="67"/>
    </location>
</feature>
<feature type="compositionally biased region" description="Basic and acidic residues" evidence="1">
    <location>
        <begin position="382"/>
        <end position="397"/>
    </location>
</feature>
<dbReference type="EMBL" id="CADCTU010000883">
    <property type="protein sequence ID" value="CAA9361211.1"/>
    <property type="molecule type" value="Genomic_DNA"/>
</dbReference>
<feature type="compositionally biased region" description="Basic and acidic residues" evidence="1">
    <location>
        <begin position="141"/>
        <end position="153"/>
    </location>
</feature>
<feature type="compositionally biased region" description="Basic residues" evidence="1">
    <location>
        <begin position="36"/>
        <end position="47"/>
    </location>
</feature>
<feature type="compositionally biased region" description="Low complexity" evidence="1">
    <location>
        <begin position="352"/>
        <end position="381"/>
    </location>
</feature>
<feature type="compositionally biased region" description="Basic and acidic residues" evidence="1">
    <location>
        <begin position="266"/>
        <end position="281"/>
    </location>
</feature>
<dbReference type="AlphaFoldDB" id="A0A6J4MJI9"/>
<feature type="compositionally biased region" description="Basic residues" evidence="1">
    <location>
        <begin position="122"/>
        <end position="140"/>
    </location>
</feature>
<feature type="non-terminal residue" evidence="2">
    <location>
        <position position="1"/>
    </location>
</feature>
<sequence length="440" mass="49047">EQQQPPRGRARRAPERRQVRPLQSHRRAEHRDRERRGRHHARPPLRARRVEQQDVLARGHRGAHRRPERPDGRRDPPPGAAGDRRGGPHDARRRREERAPPERPAGARPAARRAEAVGGRRQQGRRPPVHRLLRVLRAGRRRPDPRVGDERQGLGRPPRRARREDPGGRGGRGRGAARRGDRAAERREVVDRQPAPRRGAPRGVGRGGHHARLDRHAVPVPRAGARLRRHRGAAPAVEDRRRHRVLLVAPLAPRDRPRRHLRARARRDAGAREPGPQDRRARVGGGARARGRGQQVGPQGEGPEHRRQVREGGRREGALPEVGAVHLHVRRHRAAHHQAARRAPRGRRRAAQAHLDVAGQRGAAGDGRAAPAAAGRGARGQAELRDAGRDRAADHRGVRQQPGRPAGALRPVHAQPVPREVRVHRQPAPHRPPPQVDPGV</sequence>
<feature type="compositionally biased region" description="Pro residues" evidence="1">
    <location>
        <begin position="429"/>
        <end position="440"/>
    </location>
</feature>
<name>A0A6J4MJI9_9BACT</name>
<feature type="region of interest" description="Disordered" evidence="1">
    <location>
        <begin position="1"/>
        <end position="440"/>
    </location>
</feature>
<feature type="compositionally biased region" description="Basic and acidic residues" evidence="1">
    <location>
        <begin position="178"/>
        <end position="191"/>
    </location>
</feature>